<sequence>MPLYKTICDQLNHAGFQFTKDTLRNFDIIEYMVLEAVGALHPLKDKPLLSVFRLGHTSNCLFEDSQKRSSLEFGFKKNSSDSGQSAISEEDGFDLIDKVKAIEVKFPKSTHDSEHFYYNHFNTLYAVIMLDDDIEKAIRSSSVFLAAGDLSQFDLGSLLLLRKKLACYQIADANIKALSIDLSDRITDYMNSHFDRQLIAQTEPEAQKQFNLMIAITKEEHRFNQIFRRLSYRLSELTNKGTPFFESSIIPHGPISNVRYNSNYAKIASIAKSLTTTLRAARNDFFNNPVSQERVIQFQTICIDAITHAKGEFAKFRGFANWYNELNPVLQSIIQCIRTIAGIIAGLTVIPAIFTEMYTERGYIGTFFSNKTGSLKELERFEQGLVAKEGIFDRLKTEITLELPEFNAFLKP</sequence>
<accession>A0A0W1AJG4</accession>
<proteinExistence type="predicted"/>
<dbReference type="OrthoDB" id="5654282at2"/>
<name>A0A0W1AJG4_9GAMM</name>
<protein>
    <submittedName>
        <fullName evidence="1">Coiled-coil protein</fullName>
    </submittedName>
</protein>
<dbReference type="Proteomes" id="UP000054662">
    <property type="component" value="Unassembled WGS sequence"/>
</dbReference>
<reference evidence="1 2" key="1">
    <citation type="submission" date="2015-11" db="EMBL/GenBank/DDBJ databases">
        <title>Genomic analysis of 38 Legionella species identifies large and diverse effector repertoires.</title>
        <authorList>
            <person name="Burstein D."/>
            <person name="Amaro F."/>
            <person name="Zusman T."/>
            <person name="Lifshitz Z."/>
            <person name="Cohen O."/>
            <person name="Gilbert J.A."/>
            <person name="Pupko T."/>
            <person name="Shuman H.A."/>
            <person name="Segal G."/>
        </authorList>
    </citation>
    <scope>NUCLEOTIDE SEQUENCE [LARGE SCALE GENOMIC DNA]</scope>
    <source>
        <strain evidence="1 2">ATCC 49508</strain>
    </source>
</reference>
<organism evidence="1 2">
    <name type="scientific">Legionella worsleiensis</name>
    <dbReference type="NCBI Taxonomy" id="45076"/>
    <lineage>
        <taxon>Bacteria</taxon>
        <taxon>Pseudomonadati</taxon>
        <taxon>Pseudomonadota</taxon>
        <taxon>Gammaproteobacteria</taxon>
        <taxon>Legionellales</taxon>
        <taxon>Legionellaceae</taxon>
        <taxon>Legionella</taxon>
    </lineage>
</organism>
<comment type="caution">
    <text evidence="1">The sequence shown here is derived from an EMBL/GenBank/DDBJ whole genome shotgun (WGS) entry which is preliminary data.</text>
</comment>
<dbReference type="EMBL" id="LNZC01000004">
    <property type="protein sequence ID" value="KTD81527.1"/>
    <property type="molecule type" value="Genomic_DNA"/>
</dbReference>
<dbReference type="PATRIC" id="fig|45076.6.peg.624"/>
<dbReference type="AlphaFoldDB" id="A0A0W1AJG4"/>
<gene>
    <name evidence="1" type="ORF">Lwor_0565</name>
</gene>
<keyword evidence="2" id="KW-1185">Reference proteome</keyword>
<dbReference type="STRING" id="45076.Lwor_0565"/>
<evidence type="ECO:0000313" key="1">
    <source>
        <dbReference type="EMBL" id="KTD81527.1"/>
    </source>
</evidence>
<dbReference type="RefSeq" id="WP_058492395.1">
    <property type="nucleotide sequence ID" value="NZ_CBCRUR010000006.1"/>
</dbReference>
<evidence type="ECO:0000313" key="2">
    <source>
        <dbReference type="Proteomes" id="UP000054662"/>
    </source>
</evidence>